<name>A0A4S8KK00_DENBC</name>
<dbReference type="Proteomes" id="UP000297245">
    <property type="component" value="Unassembled WGS sequence"/>
</dbReference>
<accession>A0A4S8KK00</accession>
<organism evidence="1 2">
    <name type="scientific">Dendrothele bispora (strain CBS 962.96)</name>
    <dbReference type="NCBI Taxonomy" id="1314807"/>
    <lineage>
        <taxon>Eukaryota</taxon>
        <taxon>Fungi</taxon>
        <taxon>Dikarya</taxon>
        <taxon>Basidiomycota</taxon>
        <taxon>Agaricomycotina</taxon>
        <taxon>Agaricomycetes</taxon>
        <taxon>Agaricomycetidae</taxon>
        <taxon>Agaricales</taxon>
        <taxon>Agaricales incertae sedis</taxon>
        <taxon>Dendrothele</taxon>
    </lineage>
</organism>
<gene>
    <name evidence="1" type="ORF">K435DRAFT_906995</name>
</gene>
<reference evidence="1 2" key="1">
    <citation type="journal article" date="2019" name="Nat. Ecol. Evol.">
        <title>Megaphylogeny resolves global patterns of mushroom evolution.</title>
        <authorList>
            <person name="Varga T."/>
            <person name="Krizsan K."/>
            <person name="Foldi C."/>
            <person name="Dima B."/>
            <person name="Sanchez-Garcia M."/>
            <person name="Sanchez-Ramirez S."/>
            <person name="Szollosi G.J."/>
            <person name="Szarkandi J.G."/>
            <person name="Papp V."/>
            <person name="Albert L."/>
            <person name="Andreopoulos W."/>
            <person name="Angelini C."/>
            <person name="Antonin V."/>
            <person name="Barry K.W."/>
            <person name="Bougher N.L."/>
            <person name="Buchanan P."/>
            <person name="Buyck B."/>
            <person name="Bense V."/>
            <person name="Catcheside P."/>
            <person name="Chovatia M."/>
            <person name="Cooper J."/>
            <person name="Damon W."/>
            <person name="Desjardin D."/>
            <person name="Finy P."/>
            <person name="Geml J."/>
            <person name="Haridas S."/>
            <person name="Hughes K."/>
            <person name="Justo A."/>
            <person name="Karasinski D."/>
            <person name="Kautmanova I."/>
            <person name="Kiss B."/>
            <person name="Kocsube S."/>
            <person name="Kotiranta H."/>
            <person name="LaButti K.M."/>
            <person name="Lechner B.E."/>
            <person name="Liimatainen K."/>
            <person name="Lipzen A."/>
            <person name="Lukacs Z."/>
            <person name="Mihaltcheva S."/>
            <person name="Morgado L.N."/>
            <person name="Niskanen T."/>
            <person name="Noordeloos M.E."/>
            <person name="Ohm R.A."/>
            <person name="Ortiz-Santana B."/>
            <person name="Ovrebo C."/>
            <person name="Racz N."/>
            <person name="Riley R."/>
            <person name="Savchenko A."/>
            <person name="Shiryaev A."/>
            <person name="Soop K."/>
            <person name="Spirin V."/>
            <person name="Szebenyi C."/>
            <person name="Tomsovsky M."/>
            <person name="Tulloss R.E."/>
            <person name="Uehling J."/>
            <person name="Grigoriev I.V."/>
            <person name="Vagvolgyi C."/>
            <person name="Papp T."/>
            <person name="Martin F.M."/>
            <person name="Miettinen O."/>
            <person name="Hibbett D.S."/>
            <person name="Nagy L.G."/>
        </authorList>
    </citation>
    <scope>NUCLEOTIDE SEQUENCE [LARGE SCALE GENOMIC DNA]</scope>
    <source>
        <strain evidence="1 2">CBS 962.96</strain>
    </source>
</reference>
<sequence>MVLLSTLVFHDRMLPITEILVLPTGSFSRASKFFPLPLHDIRKPTMVDELDSSSVTW</sequence>
<keyword evidence="2" id="KW-1185">Reference proteome</keyword>
<evidence type="ECO:0000313" key="1">
    <source>
        <dbReference type="EMBL" id="THU75763.1"/>
    </source>
</evidence>
<proteinExistence type="predicted"/>
<protein>
    <submittedName>
        <fullName evidence="1">Uncharacterized protein</fullName>
    </submittedName>
</protein>
<dbReference type="EMBL" id="ML181561">
    <property type="protein sequence ID" value="THU75763.1"/>
    <property type="molecule type" value="Genomic_DNA"/>
</dbReference>
<dbReference type="AlphaFoldDB" id="A0A4S8KK00"/>
<evidence type="ECO:0000313" key="2">
    <source>
        <dbReference type="Proteomes" id="UP000297245"/>
    </source>
</evidence>